<feature type="domain" description="Interleukin-17 receptor C/E N-terminal" evidence="3">
    <location>
        <begin position="105"/>
        <end position="436"/>
    </location>
</feature>
<dbReference type="EMBL" id="JAICCE010000002">
    <property type="protein sequence ID" value="KAG9280923.1"/>
    <property type="molecule type" value="Genomic_DNA"/>
</dbReference>
<dbReference type="OrthoDB" id="9877324at2759"/>
<protein>
    <submittedName>
        <fullName evidence="4">Putative interleukin-17 receptor E-like</fullName>
    </submittedName>
</protein>
<keyword evidence="4" id="KW-0675">Receptor</keyword>
<keyword evidence="2" id="KW-1133">Transmembrane helix</keyword>
<reference evidence="4 5" key="1">
    <citation type="submission" date="2021-07" db="EMBL/GenBank/DDBJ databases">
        <authorList>
            <person name="Imarazene B."/>
            <person name="Zahm M."/>
            <person name="Klopp C."/>
            <person name="Cabau C."/>
            <person name="Beille S."/>
            <person name="Jouanno E."/>
            <person name="Castinel A."/>
            <person name="Lluch J."/>
            <person name="Gil L."/>
            <person name="Kuchtly C."/>
            <person name="Lopez Roques C."/>
            <person name="Donnadieu C."/>
            <person name="Parrinello H."/>
            <person name="Journot L."/>
            <person name="Du K."/>
            <person name="Schartl M."/>
            <person name="Retaux S."/>
            <person name="Guiguen Y."/>
        </authorList>
    </citation>
    <scope>NUCLEOTIDE SEQUENCE [LARGE SCALE GENOMIC DNA]</scope>
    <source>
        <strain evidence="4">Pach_M1</strain>
        <tissue evidence="4">Testis</tissue>
    </source>
</reference>
<organism evidence="4 5">
    <name type="scientific">Astyanax mexicanus</name>
    <name type="common">Blind cave fish</name>
    <name type="synonym">Astyanax fasciatus mexicanus</name>
    <dbReference type="NCBI Taxonomy" id="7994"/>
    <lineage>
        <taxon>Eukaryota</taxon>
        <taxon>Metazoa</taxon>
        <taxon>Chordata</taxon>
        <taxon>Craniata</taxon>
        <taxon>Vertebrata</taxon>
        <taxon>Euteleostomi</taxon>
        <taxon>Actinopterygii</taxon>
        <taxon>Neopterygii</taxon>
        <taxon>Teleostei</taxon>
        <taxon>Ostariophysi</taxon>
        <taxon>Characiformes</taxon>
        <taxon>Characoidei</taxon>
        <taxon>Acestrorhamphidae</taxon>
        <taxon>Acestrorhamphinae</taxon>
        <taxon>Astyanax</taxon>
    </lineage>
</organism>
<gene>
    <name evidence="4" type="primary">IL17REL</name>
    <name evidence="4" type="ORF">AMEX_G3683</name>
</gene>
<evidence type="ECO:0000259" key="3">
    <source>
        <dbReference type="Pfam" id="PF15037"/>
    </source>
</evidence>
<dbReference type="InterPro" id="IPR027841">
    <property type="entry name" value="IL-17_rcpt_C/E_N"/>
</dbReference>
<evidence type="ECO:0000313" key="4">
    <source>
        <dbReference type="EMBL" id="KAG9280923.1"/>
    </source>
</evidence>
<sequence length="528" mass="59145">MHVRRNILTAPPMKPDGTPGCRGTLVEKHCSKGLNCNVKPYLSLSRCKKQHDWTNSSSIHNVSLSTVVRCEKGKCSVNLNMVVKMTLYDDIRGVFMCVHSPGMLERCQIANFPHNTRQHATGKEVEVQYDCFSVRPGQDLLVTLNTVPSFCNNTWTQTYTIPECADEDLRRTISECKAGELAYTVNTNRTEITVRVREAPEDADYNLRLCLKGRICIGVGSHRLIKKQDLHRNQSFLYSKALPCLCIEGWPATTNARRTQVCPFKSNIEELWSGVTYDHQTQALSWKPACPVKAVSSLCQAVVPKTCLDFGNMSLSSEKHNVVFSTVDPHPQLCMKFTTEAGFWIKCPFSSERFPGWNLKVASSADGHVVEIVSWFPARFAVGLCKMSSSVTCELLEESSFLNISVDRTKPSVVNLSAQRCDPSVCVQVKRIDVQFAVQEHRCNLQCSEQQFDQWSYSEALRKYALPLVVCIITLVMAVLVGNVTLKACGWGQRKQQPDKSPSCRSAAETETLIHTASEDMDTELRLA</sequence>
<evidence type="ECO:0000256" key="1">
    <source>
        <dbReference type="ARBA" id="ARBA00022729"/>
    </source>
</evidence>
<evidence type="ECO:0000313" key="5">
    <source>
        <dbReference type="Proteomes" id="UP000752171"/>
    </source>
</evidence>
<name>A0A8T2M957_ASTMX</name>
<dbReference type="Pfam" id="PF15037">
    <property type="entry name" value="IL17_R_N"/>
    <property type="match status" value="1"/>
</dbReference>
<keyword evidence="2" id="KW-0812">Transmembrane</keyword>
<feature type="transmembrane region" description="Helical" evidence="2">
    <location>
        <begin position="464"/>
        <end position="486"/>
    </location>
</feature>
<keyword evidence="1" id="KW-0732">Signal</keyword>
<keyword evidence="2" id="KW-0472">Membrane</keyword>
<comment type="caution">
    <text evidence="4">The sequence shown here is derived from an EMBL/GenBank/DDBJ whole genome shotgun (WGS) entry which is preliminary data.</text>
</comment>
<dbReference type="InterPro" id="IPR039465">
    <property type="entry name" value="IL-17_rcpt-like"/>
</dbReference>
<proteinExistence type="predicted"/>
<dbReference type="AlphaFoldDB" id="A0A8T2M957"/>
<dbReference type="PANTHER" id="PTHR15583:SF10">
    <property type="entry name" value="INTERLEUKIN-17 RECEPTOR E-LIKE-RELATED"/>
    <property type="match status" value="1"/>
</dbReference>
<accession>A0A8T2M957</accession>
<dbReference type="PANTHER" id="PTHR15583">
    <property type="entry name" value="INTERLEUKIN-17 RECEPTOR"/>
    <property type="match status" value="1"/>
</dbReference>
<dbReference type="Proteomes" id="UP000752171">
    <property type="component" value="Unassembled WGS sequence"/>
</dbReference>
<evidence type="ECO:0000256" key="2">
    <source>
        <dbReference type="SAM" id="Phobius"/>
    </source>
</evidence>
<dbReference type="GO" id="GO:0030368">
    <property type="term" value="F:interleukin-17 receptor activity"/>
    <property type="evidence" value="ECO:0007669"/>
    <property type="project" value="InterPro"/>
</dbReference>